<dbReference type="RefSeq" id="WP_184045675.1">
    <property type="nucleotide sequence ID" value="NZ_JACIGK010000018.1"/>
</dbReference>
<dbReference type="SUPFAM" id="SSF52172">
    <property type="entry name" value="CheY-like"/>
    <property type="match status" value="1"/>
</dbReference>
<dbReference type="SMART" id="SM00331">
    <property type="entry name" value="PP2C_SIG"/>
    <property type="match status" value="1"/>
</dbReference>
<comment type="caution">
    <text evidence="4">The sequence shown here is derived from an EMBL/GenBank/DDBJ whole genome shotgun (WGS) entry which is preliminary data.</text>
</comment>
<proteinExistence type="predicted"/>
<keyword evidence="2" id="KW-0597">Phosphoprotein</keyword>
<evidence type="ECO:0000256" key="2">
    <source>
        <dbReference type="PROSITE-ProRule" id="PRU00169"/>
    </source>
</evidence>
<dbReference type="Gene3D" id="3.30.565.10">
    <property type="entry name" value="Histidine kinase-like ATPase, C-terminal domain"/>
    <property type="match status" value="1"/>
</dbReference>
<gene>
    <name evidence="4" type="ORF">GGD89_002491</name>
</gene>
<dbReference type="Pfam" id="PF13581">
    <property type="entry name" value="HATPase_c_2"/>
    <property type="match status" value="1"/>
</dbReference>
<dbReference type="PANTHER" id="PTHR43156">
    <property type="entry name" value="STAGE II SPORULATION PROTEIN E-RELATED"/>
    <property type="match status" value="1"/>
</dbReference>
<evidence type="ECO:0000313" key="5">
    <source>
        <dbReference type="Proteomes" id="UP000554286"/>
    </source>
</evidence>
<dbReference type="PROSITE" id="PS50110">
    <property type="entry name" value="RESPONSE_REGULATORY"/>
    <property type="match status" value="1"/>
</dbReference>
<dbReference type="CDD" id="cd16936">
    <property type="entry name" value="HATPase_RsbW-like"/>
    <property type="match status" value="1"/>
</dbReference>
<name>A0A7W6WA57_9PROT</name>
<keyword evidence="1" id="KW-0378">Hydrolase</keyword>
<dbReference type="InterPro" id="IPR011006">
    <property type="entry name" value="CheY-like_superfamily"/>
</dbReference>
<dbReference type="GO" id="GO:0000160">
    <property type="term" value="P:phosphorelay signal transduction system"/>
    <property type="evidence" value="ECO:0007669"/>
    <property type="project" value="InterPro"/>
</dbReference>
<dbReference type="InterPro" id="IPR036890">
    <property type="entry name" value="HATPase_C_sf"/>
</dbReference>
<dbReference type="InterPro" id="IPR001932">
    <property type="entry name" value="PPM-type_phosphatase-like_dom"/>
</dbReference>
<sequence>MAATRALIVEDNALNRRLLVGQLEAMGYETAVAHDGVEGWDILSREGQRFDVVLLDRRMPNMDGMEVLARIKASPTLQALPVIMQTAADSQQEIIEGIKAGVYYYLTKPFEPAVLLSVTASAVADYARYRSLQRDVDQRTQGLGLMHEGTFRFRTVREGRDLSVILASAMPHPQRAVIGLSELMINAVEHGNLGITYDEKSVLLKERRMEQEMVDRLARPEYRAKLVEVAFERHADRLMVTITDEGEGFDWQRYMEMDPTRVFDTHGRGIALAHDLSFDALEYRGRGNQVVATVMVGRAPVKDETAGETTAPVSLGDLSEGVSNDMRLSAMHARLRDTRQDLEAFKARLAQDLTAAREMQQDLLPPPQLLTDLQARFQVRLDSHFETSSELGGDLFGLRGLDEHRIALWMVDFSGHGVSAALNTFRLHTLLEDMVDGMDQPGVFLTRLNNRLSGLLSTGQYATALYGVVDLEADCLTYAAAAAPSPLFVSLADGTVTAGLGAGLPLGVMSGVDYDTRTAPFPRGSLLFLYSDALLECGRETGDDLGKQGVRRLLSESAVAQGEGFTLARFLEPFFAKVSRPLSDDLTALACLRPADAAA</sequence>
<feature type="modified residue" description="4-aspartylphosphate" evidence="2">
    <location>
        <position position="56"/>
    </location>
</feature>
<reference evidence="4 5" key="1">
    <citation type="submission" date="2020-08" db="EMBL/GenBank/DDBJ databases">
        <title>Genome sequencing of Purple Non-Sulfur Bacteria from various extreme environments.</title>
        <authorList>
            <person name="Mayer M."/>
        </authorList>
    </citation>
    <scope>NUCLEOTIDE SEQUENCE [LARGE SCALE GENOMIC DNA]</scope>
    <source>
        <strain evidence="4 5">JA131</strain>
    </source>
</reference>
<protein>
    <submittedName>
        <fullName evidence="4">CheY-like chemotaxis protein</fullName>
    </submittedName>
</protein>
<dbReference type="Pfam" id="PF07228">
    <property type="entry name" value="SpoIIE"/>
    <property type="match status" value="1"/>
</dbReference>
<dbReference type="SMART" id="SM00448">
    <property type="entry name" value="REC"/>
    <property type="match status" value="1"/>
</dbReference>
<evidence type="ECO:0000313" key="4">
    <source>
        <dbReference type="EMBL" id="MBB4266855.1"/>
    </source>
</evidence>
<dbReference type="EMBL" id="JACIGK010000018">
    <property type="protein sequence ID" value="MBB4266855.1"/>
    <property type="molecule type" value="Genomic_DNA"/>
</dbReference>
<dbReference type="Gene3D" id="3.40.50.2300">
    <property type="match status" value="1"/>
</dbReference>
<feature type="domain" description="Response regulatory" evidence="3">
    <location>
        <begin position="5"/>
        <end position="123"/>
    </location>
</feature>
<dbReference type="Gene3D" id="3.60.40.10">
    <property type="entry name" value="PPM-type phosphatase domain"/>
    <property type="match status" value="1"/>
</dbReference>
<dbReference type="InterPro" id="IPR036457">
    <property type="entry name" value="PPM-type-like_dom_sf"/>
</dbReference>
<keyword evidence="5" id="KW-1185">Reference proteome</keyword>
<dbReference type="InterPro" id="IPR052016">
    <property type="entry name" value="Bact_Sigma-Reg"/>
</dbReference>
<dbReference type="Pfam" id="PF00072">
    <property type="entry name" value="Response_reg"/>
    <property type="match status" value="1"/>
</dbReference>
<evidence type="ECO:0000259" key="3">
    <source>
        <dbReference type="PROSITE" id="PS50110"/>
    </source>
</evidence>
<dbReference type="InterPro" id="IPR003594">
    <property type="entry name" value="HATPase_dom"/>
</dbReference>
<dbReference type="AlphaFoldDB" id="A0A7W6WA57"/>
<dbReference type="PANTHER" id="PTHR43156:SF2">
    <property type="entry name" value="STAGE II SPORULATION PROTEIN E"/>
    <property type="match status" value="1"/>
</dbReference>
<evidence type="ECO:0000256" key="1">
    <source>
        <dbReference type="ARBA" id="ARBA00022801"/>
    </source>
</evidence>
<organism evidence="4 5">
    <name type="scientific">Roseospira visakhapatnamensis</name>
    <dbReference type="NCBI Taxonomy" id="390880"/>
    <lineage>
        <taxon>Bacteria</taxon>
        <taxon>Pseudomonadati</taxon>
        <taxon>Pseudomonadota</taxon>
        <taxon>Alphaproteobacteria</taxon>
        <taxon>Rhodospirillales</taxon>
        <taxon>Rhodospirillaceae</taxon>
        <taxon>Roseospira</taxon>
    </lineage>
</organism>
<dbReference type="InterPro" id="IPR001789">
    <property type="entry name" value="Sig_transdc_resp-reg_receiver"/>
</dbReference>
<dbReference type="Proteomes" id="UP000554286">
    <property type="component" value="Unassembled WGS sequence"/>
</dbReference>
<dbReference type="GO" id="GO:0016791">
    <property type="term" value="F:phosphatase activity"/>
    <property type="evidence" value="ECO:0007669"/>
    <property type="project" value="TreeGrafter"/>
</dbReference>
<dbReference type="SUPFAM" id="SSF55874">
    <property type="entry name" value="ATPase domain of HSP90 chaperone/DNA topoisomerase II/histidine kinase"/>
    <property type="match status" value="1"/>
</dbReference>
<accession>A0A7W6WA57</accession>